<evidence type="ECO:0000313" key="2">
    <source>
        <dbReference type="EMBL" id="MXU96036.1"/>
    </source>
</evidence>
<proteinExistence type="predicted"/>
<keyword evidence="1" id="KW-0472">Membrane</keyword>
<name>A0A6B0V2I8_IXORI</name>
<dbReference type="AlphaFoldDB" id="A0A6B0V2I8"/>
<reference evidence="2" key="1">
    <citation type="submission" date="2019-12" db="EMBL/GenBank/DDBJ databases">
        <title>An insight into the sialome of adult female Ixodes ricinus ticks feeding for 6 days.</title>
        <authorList>
            <person name="Perner J."/>
            <person name="Ribeiro J.M.C."/>
        </authorList>
    </citation>
    <scope>NUCLEOTIDE SEQUENCE</scope>
    <source>
        <strain evidence="2">Semi-engorged</strain>
        <tissue evidence="2">Salivary glands</tissue>
    </source>
</reference>
<accession>A0A6B0V2I8</accession>
<sequence>MLFGKGTNHLFFVFVVFSPALVHPHLEVAAVCLALGIRLWGTGRTGGAGLLLAVLLGLLLGLLPLLLLLLFLVLLALVAARVATVLVLVLLGLPFFVVGRSLSFLLVGLLFIGVQGPLRRFPPKAAHTLGSNFFAFLPTPRKERVRHEGVGKIRQWTPKVVRWTFLSMLRVLAVMRPELLPFEAVEAGSRSLWVVANTSTHR</sequence>
<feature type="transmembrane region" description="Helical" evidence="1">
    <location>
        <begin position="85"/>
        <end position="114"/>
    </location>
</feature>
<keyword evidence="1" id="KW-0812">Transmembrane</keyword>
<feature type="transmembrane region" description="Helical" evidence="1">
    <location>
        <begin position="49"/>
        <end position="79"/>
    </location>
</feature>
<organism evidence="2">
    <name type="scientific">Ixodes ricinus</name>
    <name type="common">Common tick</name>
    <name type="synonym">Acarus ricinus</name>
    <dbReference type="NCBI Taxonomy" id="34613"/>
    <lineage>
        <taxon>Eukaryota</taxon>
        <taxon>Metazoa</taxon>
        <taxon>Ecdysozoa</taxon>
        <taxon>Arthropoda</taxon>
        <taxon>Chelicerata</taxon>
        <taxon>Arachnida</taxon>
        <taxon>Acari</taxon>
        <taxon>Parasitiformes</taxon>
        <taxon>Ixodida</taxon>
        <taxon>Ixodoidea</taxon>
        <taxon>Ixodidae</taxon>
        <taxon>Ixodinae</taxon>
        <taxon>Ixodes</taxon>
    </lineage>
</organism>
<keyword evidence="1" id="KW-1133">Transmembrane helix</keyword>
<evidence type="ECO:0000256" key="1">
    <source>
        <dbReference type="SAM" id="Phobius"/>
    </source>
</evidence>
<protein>
    <submittedName>
        <fullName evidence="2">Uncharacterized protein</fullName>
    </submittedName>
</protein>
<feature type="transmembrane region" description="Helical" evidence="1">
    <location>
        <begin position="12"/>
        <end position="37"/>
    </location>
</feature>
<dbReference type="EMBL" id="GIFC01013953">
    <property type="protein sequence ID" value="MXU96036.1"/>
    <property type="molecule type" value="Transcribed_RNA"/>
</dbReference>